<protein>
    <submittedName>
        <fullName evidence="2">Excisionase family DNA binding protein</fullName>
    </submittedName>
</protein>
<dbReference type="InterPro" id="IPR041657">
    <property type="entry name" value="HTH_17"/>
</dbReference>
<evidence type="ECO:0000313" key="3">
    <source>
        <dbReference type="Proteomes" id="UP000292958"/>
    </source>
</evidence>
<dbReference type="Pfam" id="PF12728">
    <property type="entry name" value="HTH_17"/>
    <property type="match status" value="1"/>
</dbReference>
<organism evidence="2 3">
    <name type="scientific">Edaphobacter modestus</name>
    <dbReference type="NCBI Taxonomy" id="388466"/>
    <lineage>
        <taxon>Bacteria</taxon>
        <taxon>Pseudomonadati</taxon>
        <taxon>Acidobacteriota</taxon>
        <taxon>Terriglobia</taxon>
        <taxon>Terriglobales</taxon>
        <taxon>Acidobacteriaceae</taxon>
        <taxon>Edaphobacter</taxon>
    </lineage>
</organism>
<gene>
    <name evidence="2" type="ORF">BDD14_5125</name>
</gene>
<accession>A0A4Q7Z1E6</accession>
<keyword evidence="3" id="KW-1185">Reference proteome</keyword>
<dbReference type="Proteomes" id="UP000292958">
    <property type="component" value="Unassembled WGS sequence"/>
</dbReference>
<dbReference type="RefSeq" id="WP_130422048.1">
    <property type="nucleotide sequence ID" value="NZ_SHKW01000001.1"/>
</dbReference>
<evidence type="ECO:0000259" key="1">
    <source>
        <dbReference type="Pfam" id="PF12728"/>
    </source>
</evidence>
<name>A0A4Q7Z1E6_9BACT</name>
<evidence type="ECO:0000313" key="2">
    <source>
        <dbReference type="EMBL" id="RZU43461.1"/>
    </source>
</evidence>
<dbReference type="AlphaFoldDB" id="A0A4Q7Z1E6"/>
<proteinExistence type="predicted"/>
<sequence length="68" mass="7774">MTSKKVEFEQEYLSPQQCAALTGESPWTWRKRAYEGRIASVKLGRSLRISHAEVRRLVAEGTRPAVKQ</sequence>
<feature type="domain" description="Helix-turn-helix" evidence="1">
    <location>
        <begin position="12"/>
        <end position="60"/>
    </location>
</feature>
<dbReference type="EMBL" id="SHKW01000001">
    <property type="protein sequence ID" value="RZU43461.1"/>
    <property type="molecule type" value="Genomic_DNA"/>
</dbReference>
<reference evidence="2 3" key="1">
    <citation type="submission" date="2019-02" db="EMBL/GenBank/DDBJ databases">
        <title>Genomic Encyclopedia of Archaeal and Bacterial Type Strains, Phase II (KMG-II): from individual species to whole genera.</title>
        <authorList>
            <person name="Goeker M."/>
        </authorList>
    </citation>
    <scope>NUCLEOTIDE SEQUENCE [LARGE SCALE GENOMIC DNA]</scope>
    <source>
        <strain evidence="2 3">DSM 18101</strain>
    </source>
</reference>
<dbReference type="OrthoDB" id="123484at2"/>
<comment type="caution">
    <text evidence="2">The sequence shown here is derived from an EMBL/GenBank/DDBJ whole genome shotgun (WGS) entry which is preliminary data.</text>
</comment>